<gene>
    <name evidence="2" type="ORF">ABLG96_09010</name>
</gene>
<evidence type="ECO:0000313" key="2">
    <source>
        <dbReference type="EMBL" id="XCG65399.1"/>
    </source>
</evidence>
<dbReference type="AlphaFoldDB" id="A0AAU8DTC9"/>
<keyword evidence="1" id="KW-1133">Transmembrane helix</keyword>
<dbReference type="RefSeq" id="WP_353651004.1">
    <property type="nucleotide sequence ID" value="NZ_CP159218.1"/>
</dbReference>
<protein>
    <submittedName>
        <fullName evidence="2">Benzoate/H(+) symporter BenE family transporter</fullName>
    </submittedName>
</protein>
<feature type="transmembrane region" description="Helical" evidence="1">
    <location>
        <begin position="56"/>
        <end position="76"/>
    </location>
</feature>
<feature type="transmembrane region" description="Helical" evidence="1">
    <location>
        <begin position="300"/>
        <end position="323"/>
    </location>
</feature>
<sequence length="407" mass="39855">MASTPRPAVDSTPTGSGLTTAITAGVVTAVVGFTSSFAVVLAGLRAVGATSAQASSGLLALSIAMGIGSAVFSRRFRMPITMAWSTPGAALLAGAATPALGFRGAVGAFVVAAVLVIACGAIRPLGGLIARIPLALANAMLAGVLLTLCVAPFRAAVASPGAILPVIAVWLLLVRFAPRWAVPGALAAAVVVMVVSGAFAHLPAGSLTPVVEIVTPAWDPVAILALGVPLFLVTMTSQNIPGIAVLKSFGYQAPVAPVLLYTGATSVGTAFLGGHTINFAAISAALAAGPQAHPDPSRRWVAGVAAGVVYTAFGPLAAGITAAAGAAPAGLMETIAGLALIGAFAGAARSALGDVDHRDAAAVAFLIGASGITVAGIGPAFWALLGGGLYLAVTRGRLPRTRSDGTG</sequence>
<organism evidence="2">
    <name type="scientific">Nakamurella sp. A5-74</name>
    <dbReference type="NCBI Taxonomy" id="3158264"/>
    <lineage>
        <taxon>Bacteria</taxon>
        <taxon>Bacillati</taxon>
        <taxon>Actinomycetota</taxon>
        <taxon>Actinomycetes</taxon>
        <taxon>Nakamurellales</taxon>
        <taxon>Nakamurellaceae</taxon>
        <taxon>Nakamurella</taxon>
    </lineage>
</organism>
<dbReference type="GO" id="GO:0042925">
    <property type="term" value="F:benzoate transmembrane transporter activity"/>
    <property type="evidence" value="ECO:0007669"/>
    <property type="project" value="InterPro"/>
</dbReference>
<dbReference type="GO" id="GO:0005886">
    <property type="term" value="C:plasma membrane"/>
    <property type="evidence" value="ECO:0007669"/>
    <property type="project" value="TreeGrafter"/>
</dbReference>
<proteinExistence type="predicted"/>
<name>A0AAU8DTC9_9ACTN</name>
<dbReference type="NCBIfam" id="TIGR00843">
    <property type="entry name" value="benE"/>
    <property type="match status" value="1"/>
</dbReference>
<dbReference type="PANTHER" id="PTHR30199:SF0">
    <property type="entry name" value="INNER MEMBRANE PROTEIN YDCO"/>
    <property type="match status" value="1"/>
</dbReference>
<reference evidence="2" key="1">
    <citation type="submission" date="2024-05" db="EMBL/GenBank/DDBJ databases">
        <authorList>
            <person name="Cai S.Y."/>
            <person name="Jin L.M."/>
            <person name="Li H.R."/>
        </authorList>
    </citation>
    <scope>NUCLEOTIDE SEQUENCE</scope>
    <source>
        <strain evidence="2">A5-74</strain>
    </source>
</reference>
<feature type="transmembrane region" description="Helical" evidence="1">
    <location>
        <begin position="100"/>
        <end position="122"/>
    </location>
</feature>
<feature type="transmembrane region" description="Helical" evidence="1">
    <location>
        <begin position="184"/>
        <end position="202"/>
    </location>
</feature>
<dbReference type="InterPro" id="IPR004711">
    <property type="entry name" value="Benzoate_Transporter"/>
</dbReference>
<feature type="transmembrane region" description="Helical" evidence="1">
    <location>
        <begin position="159"/>
        <end position="177"/>
    </location>
</feature>
<dbReference type="PANTHER" id="PTHR30199">
    <property type="entry name" value="MFS FAMILY TRANSPORTER, PREDICTED SUBSTRATE BENZOATE"/>
    <property type="match status" value="1"/>
</dbReference>
<feature type="transmembrane region" description="Helical" evidence="1">
    <location>
        <begin position="330"/>
        <end position="348"/>
    </location>
</feature>
<keyword evidence="1" id="KW-0472">Membrane</keyword>
<accession>A0AAU8DTC9</accession>
<dbReference type="Pfam" id="PF03594">
    <property type="entry name" value="BenE"/>
    <property type="match status" value="1"/>
</dbReference>
<feature type="transmembrane region" description="Helical" evidence="1">
    <location>
        <begin position="20"/>
        <end position="44"/>
    </location>
</feature>
<feature type="transmembrane region" description="Helical" evidence="1">
    <location>
        <begin position="258"/>
        <end position="288"/>
    </location>
</feature>
<feature type="transmembrane region" description="Helical" evidence="1">
    <location>
        <begin position="360"/>
        <end position="393"/>
    </location>
</feature>
<feature type="transmembrane region" description="Helical" evidence="1">
    <location>
        <begin position="222"/>
        <end position="246"/>
    </location>
</feature>
<evidence type="ECO:0000256" key="1">
    <source>
        <dbReference type="SAM" id="Phobius"/>
    </source>
</evidence>
<keyword evidence="1" id="KW-0812">Transmembrane</keyword>
<dbReference type="EMBL" id="CP159218">
    <property type="protein sequence ID" value="XCG65399.1"/>
    <property type="molecule type" value="Genomic_DNA"/>
</dbReference>
<feature type="transmembrane region" description="Helical" evidence="1">
    <location>
        <begin position="134"/>
        <end position="153"/>
    </location>
</feature>